<dbReference type="STRING" id="616991.GCA_000733925_01073"/>
<organism evidence="1 2">
    <name type="scientific">Arenibacter algicola</name>
    <dbReference type="NCBI Taxonomy" id="616991"/>
    <lineage>
        <taxon>Bacteria</taxon>
        <taxon>Pseudomonadati</taxon>
        <taxon>Bacteroidota</taxon>
        <taxon>Flavobacteriia</taxon>
        <taxon>Flavobacteriales</taxon>
        <taxon>Flavobacteriaceae</taxon>
        <taxon>Arenibacter</taxon>
    </lineage>
</organism>
<dbReference type="Proteomes" id="UP000204551">
    <property type="component" value="Chromosome"/>
</dbReference>
<dbReference type="AlphaFoldDB" id="A0A221UXV1"/>
<evidence type="ECO:0000313" key="2">
    <source>
        <dbReference type="Proteomes" id="UP000204551"/>
    </source>
</evidence>
<reference evidence="1 2" key="1">
    <citation type="submission" date="2017-07" db="EMBL/GenBank/DDBJ databases">
        <title>Genome Sequence of Arenibacter algicola Strain SMS7 Isolated from a culture of the Diatom Skeletonema marinoi.</title>
        <authorList>
            <person name="Topel M."/>
            <person name="Pinder M.I.M."/>
            <person name="Johansson O.N."/>
            <person name="Kourtchenko O."/>
            <person name="Godhe A."/>
            <person name="Clarke A.K."/>
        </authorList>
    </citation>
    <scope>NUCLEOTIDE SEQUENCE [LARGE SCALE GENOMIC DNA]</scope>
    <source>
        <strain evidence="1 2">SMS7</strain>
    </source>
</reference>
<dbReference type="RefSeq" id="WP_031442877.1">
    <property type="nucleotide sequence ID" value="NZ_CP022515.1"/>
</dbReference>
<proteinExistence type="predicted"/>
<dbReference type="Pfam" id="PF20001">
    <property type="entry name" value="DUF6428"/>
    <property type="match status" value="1"/>
</dbReference>
<dbReference type="eggNOG" id="ENOG502ZBU9">
    <property type="taxonomic scope" value="Bacteria"/>
</dbReference>
<dbReference type="EMBL" id="CP022515">
    <property type="protein sequence ID" value="ASO06187.1"/>
    <property type="molecule type" value="Genomic_DNA"/>
</dbReference>
<dbReference type="InterPro" id="IPR045534">
    <property type="entry name" value="DUF6428"/>
</dbReference>
<evidence type="ECO:0000313" key="1">
    <source>
        <dbReference type="EMBL" id="ASO06187.1"/>
    </source>
</evidence>
<sequence>MKLSEIKSILGNLNTIAFQLPNGKLVPSHFHVTEVGKITKNFIDCGGTVRKEEVVNFQLWDSSDYDHRLHPEKLVHIIELSEKVLEIGDLEIEVEYQGDTIQKFGLDFDGTNFLLATKHTDCLAKDNCGIPAEKPRVKLSQLQETSANCCTPNSGCC</sequence>
<accession>A0A221UXV1</accession>
<name>A0A221UXV1_9FLAO</name>
<gene>
    <name evidence="1" type="ORF">AREALGSMS7_02748</name>
</gene>
<dbReference type="KEGG" id="aalg:AREALGSMS7_02748"/>
<protein>
    <submittedName>
        <fullName evidence="1">Uncharacterized protein</fullName>
    </submittedName>
</protein>